<proteinExistence type="predicted"/>
<comment type="caution">
    <text evidence="2">The sequence shown here is derived from an EMBL/GenBank/DDBJ whole genome shotgun (WGS) entry which is preliminary data.</text>
</comment>
<reference evidence="2 3" key="1">
    <citation type="submission" date="2019-12" db="EMBL/GenBank/DDBJ databases">
        <authorList>
            <person name="Floudas D."/>
            <person name="Bentzer J."/>
            <person name="Ahren D."/>
            <person name="Johansson T."/>
            <person name="Persson P."/>
            <person name="Tunlid A."/>
        </authorList>
    </citation>
    <scope>NUCLEOTIDE SEQUENCE [LARGE SCALE GENOMIC DNA]</scope>
    <source>
        <strain evidence="2 3">CBS 102.39</strain>
    </source>
</reference>
<name>A0A8H4VR21_9AGAR</name>
<keyword evidence="1" id="KW-0472">Membrane</keyword>
<evidence type="ECO:0000256" key="1">
    <source>
        <dbReference type="SAM" id="Phobius"/>
    </source>
</evidence>
<dbReference type="AlphaFoldDB" id="A0A8H4VR21"/>
<evidence type="ECO:0000313" key="2">
    <source>
        <dbReference type="EMBL" id="KAF4618912.1"/>
    </source>
</evidence>
<evidence type="ECO:0000313" key="3">
    <source>
        <dbReference type="Proteomes" id="UP000521872"/>
    </source>
</evidence>
<keyword evidence="1" id="KW-0812">Transmembrane</keyword>
<keyword evidence="1" id="KW-1133">Transmembrane helix</keyword>
<organism evidence="2 3">
    <name type="scientific">Agrocybe pediades</name>
    <dbReference type="NCBI Taxonomy" id="84607"/>
    <lineage>
        <taxon>Eukaryota</taxon>
        <taxon>Fungi</taxon>
        <taxon>Dikarya</taxon>
        <taxon>Basidiomycota</taxon>
        <taxon>Agaricomycotina</taxon>
        <taxon>Agaricomycetes</taxon>
        <taxon>Agaricomycetidae</taxon>
        <taxon>Agaricales</taxon>
        <taxon>Agaricineae</taxon>
        <taxon>Strophariaceae</taxon>
        <taxon>Agrocybe</taxon>
    </lineage>
</organism>
<dbReference type="EMBL" id="JAACJL010000017">
    <property type="protein sequence ID" value="KAF4618912.1"/>
    <property type="molecule type" value="Genomic_DNA"/>
</dbReference>
<sequence length="223" mass="25006">MDYACECRCMRIIQWDIVTALIASLLTEAVLIIRLYALYNRNSKILAFMLLCYAVVTACSVWIMSHLIAAGAWSMAILLPGGLACTFPPLPPMTYSFWIPFTTYESILCVFALYRGYRTFTSSIGLHGGLGNRLLRVMIRDSISYFIILTLAYLSVMLVWVKLSNSYILIPGSLITTLCNVLSNRMILNIRDTASKPSHVDTNASTSDFAIEFSVFPVTPRRN</sequence>
<feature type="transmembrane region" description="Helical" evidence="1">
    <location>
        <begin position="45"/>
        <end position="63"/>
    </location>
</feature>
<feature type="transmembrane region" description="Helical" evidence="1">
    <location>
        <begin position="95"/>
        <end position="114"/>
    </location>
</feature>
<protein>
    <submittedName>
        <fullName evidence="2">Uncharacterized protein</fullName>
    </submittedName>
</protein>
<feature type="transmembrane region" description="Helical" evidence="1">
    <location>
        <begin position="143"/>
        <end position="161"/>
    </location>
</feature>
<feature type="transmembrane region" description="Helical" evidence="1">
    <location>
        <begin position="12"/>
        <end position="39"/>
    </location>
</feature>
<dbReference type="Proteomes" id="UP000521872">
    <property type="component" value="Unassembled WGS sequence"/>
</dbReference>
<feature type="transmembrane region" description="Helical" evidence="1">
    <location>
        <begin position="167"/>
        <end position="188"/>
    </location>
</feature>
<accession>A0A8H4VR21</accession>
<gene>
    <name evidence="2" type="ORF">D9613_010110</name>
</gene>
<keyword evidence="3" id="KW-1185">Reference proteome</keyword>